<keyword evidence="2" id="KW-0812">Transmembrane</keyword>
<organism evidence="3">
    <name type="scientific">Desertifilum tharense IPPAS B-1220</name>
    <dbReference type="NCBI Taxonomy" id="1781255"/>
    <lineage>
        <taxon>Bacteria</taxon>
        <taxon>Bacillati</taxon>
        <taxon>Cyanobacteriota</taxon>
        <taxon>Cyanophyceae</taxon>
        <taxon>Desertifilales</taxon>
        <taxon>Desertifilaceae</taxon>
        <taxon>Desertifilum</taxon>
    </lineage>
</organism>
<keyword evidence="2" id="KW-1133">Transmembrane helix</keyword>
<dbReference type="EMBL" id="MJGC01000067">
    <property type="protein sequence ID" value="OEJ74326.1"/>
    <property type="molecule type" value="Genomic_DNA"/>
</dbReference>
<reference evidence="3" key="1">
    <citation type="submission" date="2016-09" db="EMBL/GenBank/DDBJ databases">
        <title>Draft genome of thermotolerant cyanobacterium Desertifilum sp. strain IPPAS B-1220.</title>
        <authorList>
            <person name="Sinetova M.A."/>
            <person name="Bolakhan K."/>
            <person name="Zayadan B.K."/>
            <person name="Mironov K.S."/>
            <person name="Ustinova V."/>
            <person name="Kupriyanova E.V."/>
            <person name="Sidorov R.A."/>
            <person name="Skrypnik A.N."/>
            <person name="Gogoleva N.E."/>
            <person name="Gogolev Y.V."/>
            <person name="Los D.A."/>
        </authorList>
    </citation>
    <scope>NUCLEOTIDE SEQUENCE [LARGE SCALE GENOMIC DNA]</scope>
    <source>
        <strain evidence="3">IPPAS B-1220</strain>
    </source>
</reference>
<feature type="transmembrane region" description="Helical" evidence="2">
    <location>
        <begin position="92"/>
        <end position="114"/>
    </location>
</feature>
<name>A0A1E5QI05_9CYAN</name>
<dbReference type="AlphaFoldDB" id="A0A1E5QI05"/>
<dbReference type="Pfam" id="PF09988">
    <property type="entry name" value="DUF2227"/>
    <property type="match status" value="1"/>
</dbReference>
<dbReference type="STRING" id="1781255.BH720_15230"/>
<dbReference type="RefSeq" id="WP_069968073.1">
    <property type="nucleotide sequence ID" value="NZ_CM124774.1"/>
</dbReference>
<dbReference type="PANTHER" id="PTHR39085">
    <property type="entry name" value="SLL0924 PROTEIN"/>
    <property type="match status" value="1"/>
</dbReference>
<proteinExistence type="predicted"/>
<evidence type="ECO:0000256" key="2">
    <source>
        <dbReference type="SAM" id="Phobius"/>
    </source>
</evidence>
<accession>A0A1E5QI05</accession>
<dbReference type="InterPro" id="IPR019250">
    <property type="entry name" value="DUF2227_metal-bd"/>
</dbReference>
<comment type="caution">
    <text evidence="3">The sequence shown here is derived from an EMBL/GenBank/DDBJ whole genome shotgun (WGS) entry which is preliminary data.</text>
</comment>
<feature type="compositionally biased region" description="Basic residues" evidence="1">
    <location>
        <begin position="174"/>
        <end position="184"/>
    </location>
</feature>
<keyword evidence="2" id="KW-0472">Membrane</keyword>
<evidence type="ECO:0000256" key="1">
    <source>
        <dbReference type="SAM" id="MobiDB-lite"/>
    </source>
</evidence>
<feature type="transmembrane region" description="Helical" evidence="2">
    <location>
        <begin position="134"/>
        <end position="155"/>
    </location>
</feature>
<dbReference type="OrthoDB" id="69351at2"/>
<gene>
    <name evidence="3" type="ORF">BH720_15230</name>
</gene>
<protein>
    <submittedName>
        <fullName evidence="3">Metal-binding protein</fullName>
    </submittedName>
</protein>
<sequence>MPSGATHDRVTLWSLPLITGAAFSLTRNGELTLLVAGGYLFSGLLLSPDLDLQSRPYKRWGWLRWLWIPYQKMLTHRSVLSHGLVIGTLLRVFYLGLWIALASILILGVVQLFRDTPWSWQAFGEGMQRSLLRYRWEWLAGFIGLELGAATHILCDRAGSAYKRYKRYGIQGLKRKTPKRRTSTARKAAPSKARSPKKR</sequence>
<evidence type="ECO:0000313" key="3">
    <source>
        <dbReference type="EMBL" id="OEJ74326.1"/>
    </source>
</evidence>
<dbReference type="PANTHER" id="PTHR39085:SF1">
    <property type="entry name" value="SLL0924 PROTEIN"/>
    <property type="match status" value="1"/>
</dbReference>
<feature type="region of interest" description="Disordered" evidence="1">
    <location>
        <begin position="174"/>
        <end position="199"/>
    </location>
</feature>